<protein>
    <recommendedName>
        <fullName evidence="10">Flagellar protein FliL</fullName>
    </recommendedName>
</protein>
<dbReference type="Pfam" id="PF03748">
    <property type="entry name" value="FliL"/>
    <property type="match status" value="1"/>
</dbReference>
<evidence type="ECO:0000256" key="2">
    <source>
        <dbReference type="ARBA" id="ARBA00004162"/>
    </source>
</evidence>
<dbReference type="GO" id="GO:0005886">
    <property type="term" value="C:plasma membrane"/>
    <property type="evidence" value="ECO:0007669"/>
    <property type="project" value="UniProtKB-SubCell"/>
</dbReference>
<dbReference type="EMBL" id="WBZB01000013">
    <property type="protein sequence ID" value="KAB3531376.1"/>
    <property type="molecule type" value="Genomic_DNA"/>
</dbReference>
<dbReference type="GO" id="GO:0009425">
    <property type="term" value="C:bacterial-type flagellum basal body"/>
    <property type="evidence" value="ECO:0007669"/>
    <property type="project" value="InterPro"/>
</dbReference>
<reference evidence="11 12" key="1">
    <citation type="submission" date="2019-10" db="EMBL/GenBank/DDBJ databases">
        <title>Alkaliphilus serpentinus sp. nov. and Alkaliphilus pronyensis sp. nov., two novel anaerobic alkaliphilic species isolated from the serpentinized-hosted hydrothermal field of the Prony Bay (New Caledonia).</title>
        <authorList>
            <person name="Postec A."/>
        </authorList>
    </citation>
    <scope>NUCLEOTIDE SEQUENCE [LARGE SCALE GENOMIC DNA]</scope>
    <source>
        <strain evidence="11 12">LacT</strain>
    </source>
</reference>
<dbReference type="GO" id="GO:0006935">
    <property type="term" value="P:chemotaxis"/>
    <property type="evidence" value="ECO:0007669"/>
    <property type="project" value="UniProtKB-KW"/>
</dbReference>
<keyword evidence="11" id="KW-0966">Cell projection</keyword>
<evidence type="ECO:0000256" key="5">
    <source>
        <dbReference type="ARBA" id="ARBA00022500"/>
    </source>
</evidence>
<evidence type="ECO:0000313" key="12">
    <source>
        <dbReference type="Proteomes" id="UP000465601"/>
    </source>
</evidence>
<comment type="caution">
    <text evidence="11">The sequence shown here is derived from an EMBL/GenBank/DDBJ whole genome shotgun (WGS) entry which is preliminary data.</text>
</comment>
<keyword evidence="5 10" id="KW-0145">Chemotaxis</keyword>
<organism evidence="11 12">
    <name type="scientific">Alkaliphilus serpentinus</name>
    <dbReference type="NCBI Taxonomy" id="1482731"/>
    <lineage>
        <taxon>Bacteria</taxon>
        <taxon>Bacillati</taxon>
        <taxon>Bacillota</taxon>
        <taxon>Clostridia</taxon>
        <taxon>Peptostreptococcales</taxon>
        <taxon>Natronincolaceae</taxon>
        <taxon>Alkaliphilus</taxon>
    </lineage>
</organism>
<name>A0A833HPY5_9FIRM</name>
<dbReference type="GO" id="GO:0071978">
    <property type="term" value="P:bacterial-type flagellum-dependent swarming motility"/>
    <property type="evidence" value="ECO:0007669"/>
    <property type="project" value="TreeGrafter"/>
</dbReference>
<evidence type="ECO:0000256" key="1">
    <source>
        <dbReference type="ARBA" id="ARBA00002254"/>
    </source>
</evidence>
<dbReference type="PANTHER" id="PTHR35091">
    <property type="entry name" value="FLAGELLAR PROTEIN FLIL"/>
    <property type="match status" value="1"/>
</dbReference>
<comment type="function">
    <text evidence="1 10">Controls the rotational direction of flagella during chemotaxis.</text>
</comment>
<dbReference type="PANTHER" id="PTHR35091:SF2">
    <property type="entry name" value="FLAGELLAR PROTEIN FLIL"/>
    <property type="match status" value="1"/>
</dbReference>
<keyword evidence="9 10" id="KW-0472">Membrane</keyword>
<comment type="subcellular location">
    <subcellularLocation>
        <location evidence="2">Cell membrane</location>
        <topology evidence="2">Single-pass membrane protein</topology>
    </subcellularLocation>
</comment>
<keyword evidence="4 10" id="KW-1003">Cell membrane</keyword>
<keyword evidence="11" id="KW-0969">Cilium</keyword>
<evidence type="ECO:0000256" key="9">
    <source>
        <dbReference type="ARBA" id="ARBA00023136"/>
    </source>
</evidence>
<keyword evidence="8" id="KW-1133">Transmembrane helix</keyword>
<keyword evidence="6" id="KW-0812">Transmembrane</keyword>
<keyword evidence="11" id="KW-0282">Flagellum</keyword>
<dbReference type="OrthoDB" id="166089at2"/>
<proteinExistence type="inferred from homology"/>
<evidence type="ECO:0000256" key="4">
    <source>
        <dbReference type="ARBA" id="ARBA00022475"/>
    </source>
</evidence>
<comment type="similarity">
    <text evidence="3 10">Belongs to the FliL family.</text>
</comment>
<evidence type="ECO:0000256" key="10">
    <source>
        <dbReference type="RuleBase" id="RU364125"/>
    </source>
</evidence>
<dbReference type="Proteomes" id="UP000465601">
    <property type="component" value="Unassembled WGS sequence"/>
</dbReference>
<gene>
    <name evidence="11" type="ORF">F8153_04135</name>
</gene>
<evidence type="ECO:0000256" key="8">
    <source>
        <dbReference type="ARBA" id="ARBA00022989"/>
    </source>
</evidence>
<dbReference type="RefSeq" id="WP_151865102.1">
    <property type="nucleotide sequence ID" value="NZ_WBZB01000013.1"/>
</dbReference>
<evidence type="ECO:0000313" key="11">
    <source>
        <dbReference type="EMBL" id="KAB3531376.1"/>
    </source>
</evidence>
<accession>A0A833HPY5</accession>
<evidence type="ECO:0000256" key="3">
    <source>
        <dbReference type="ARBA" id="ARBA00008281"/>
    </source>
</evidence>
<sequence>MGMKKIILFALIGVILAGGVIAGVLYFTVFRSTADKPIKTYEHNLGDFTANLSSTKNFFRSTIVVETTNDDMIVEMKKKNAVIRDQIIKIMLGKKTDDLLSPEGLSKIQEEIKSNLSSILDTDSITNVFFIDYIIQ</sequence>
<keyword evidence="7 10" id="KW-0283">Flagellar rotation</keyword>
<keyword evidence="12" id="KW-1185">Reference proteome</keyword>
<evidence type="ECO:0000256" key="6">
    <source>
        <dbReference type="ARBA" id="ARBA00022692"/>
    </source>
</evidence>
<dbReference type="InterPro" id="IPR005503">
    <property type="entry name" value="FliL"/>
</dbReference>
<evidence type="ECO:0000256" key="7">
    <source>
        <dbReference type="ARBA" id="ARBA00022779"/>
    </source>
</evidence>
<dbReference type="AlphaFoldDB" id="A0A833HPY5"/>